<evidence type="ECO:0000313" key="3">
    <source>
        <dbReference type="Proteomes" id="UP000008068"/>
    </source>
</evidence>
<feature type="compositionally biased region" description="Basic residues" evidence="1">
    <location>
        <begin position="86"/>
        <end position="99"/>
    </location>
</feature>
<dbReference type="OrthoDB" id="5876806at2759"/>
<evidence type="ECO:0000313" key="2">
    <source>
        <dbReference type="EMBL" id="EGT31732.1"/>
    </source>
</evidence>
<organism evidence="3">
    <name type="scientific">Caenorhabditis brenneri</name>
    <name type="common">Nematode worm</name>
    <dbReference type="NCBI Taxonomy" id="135651"/>
    <lineage>
        <taxon>Eukaryota</taxon>
        <taxon>Metazoa</taxon>
        <taxon>Ecdysozoa</taxon>
        <taxon>Nematoda</taxon>
        <taxon>Chromadorea</taxon>
        <taxon>Rhabditida</taxon>
        <taxon>Rhabditina</taxon>
        <taxon>Rhabditomorpha</taxon>
        <taxon>Rhabditoidea</taxon>
        <taxon>Rhabditidae</taxon>
        <taxon>Peloderinae</taxon>
        <taxon>Caenorhabditis</taxon>
    </lineage>
</organism>
<feature type="compositionally biased region" description="Acidic residues" evidence="1">
    <location>
        <begin position="285"/>
        <end position="297"/>
    </location>
</feature>
<proteinExistence type="predicted"/>
<dbReference type="InParanoid" id="G0PK58"/>
<dbReference type="EMBL" id="GL380811">
    <property type="protein sequence ID" value="EGT31732.1"/>
    <property type="molecule type" value="Genomic_DNA"/>
</dbReference>
<keyword evidence="3" id="KW-1185">Reference proteome</keyword>
<name>G0PK58_CAEBE</name>
<protein>
    <submittedName>
        <fullName evidence="2">Uncharacterized protein</fullName>
    </submittedName>
</protein>
<dbReference type="AlphaFoldDB" id="G0PK58"/>
<dbReference type="HOGENOM" id="CLU_937592_0_0_1"/>
<reference evidence="3" key="1">
    <citation type="submission" date="2011-07" db="EMBL/GenBank/DDBJ databases">
        <authorList>
            <consortium name="Caenorhabditis brenneri Sequencing and Analysis Consortium"/>
            <person name="Wilson R.K."/>
        </authorList>
    </citation>
    <scope>NUCLEOTIDE SEQUENCE [LARGE SCALE GENOMIC DNA]</scope>
    <source>
        <strain evidence="3">PB2801</strain>
    </source>
</reference>
<feature type="compositionally biased region" description="Basic and acidic residues" evidence="1">
    <location>
        <begin position="256"/>
        <end position="284"/>
    </location>
</feature>
<evidence type="ECO:0000256" key="1">
    <source>
        <dbReference type="SAM" id="MobiDB-lite"/>
    </source>
</evidence>
<gene>
    <name evidence="2" type="ORF">CAEBREN_30681</name>
</gene>
<dbReference type="Proteomes" id="UP000008068">
    <property type="component" value="Unassembled WGS sequence"/>
</dbReference>
<accession>G0PK58</accession>
<sequence>MDSHQQATPVEIVDQARANLTAIIGSLTVMERTFAGQSLEPWIKDTKHSLVETIVGLQRARTLLDDDQVLVVDRSPPGSLSVGDKSRKRSPRDRQHHNPNSRETSRSSSRKRASLSYRVEHFMEEVDRRSSNRSTDSNRLASEVCRAARPKITTRVLVSDSVVAKGNVKCVFCKKRHYSDQCSTHHKVEERREIASSQGICTLCFKKGSHKCTRRSVCKYCHQVGHAEAFCMNVKKTVMEITHREVEPLSTTPSPEHSEPRSMELRSDHRDEDDSESEKDAGRDEQEEEDEDEDTEL</sequence>
<feature type="region of interest" description="Disordered" evidence="1">
    <location>
        <begin position="74"/>
        <end position="114"/>
    </location>
</feature>
<feature type="region of interest" description="Disordered" evidence="1">
    <location>
        <begin position="244"/>
        <end position="297"/>
    </location>
</feature>